<evidence type="ECO:0008006" key="4">
    <source>
        <dbReference type="Google" id="ProtNLM"/>
    </source>
</evidence>
<dbReference type="EMBL" id="MHIT01000004">
    <property type="protein sequence ID" value="OGY57154.1"/>
    <property type="molecule type" value="Genomic_DNA"/>
</dbReference>
<organism evidence="2 3">
    <name type="scientific">Candidatus Colwellbacteria bacterium RBG_13_48_8</name>
    <dbReference type="NCBI Taxonomy" id="1797685"/>
    <lineage>
        <taxon>Bacteria</taxon>
        <taxon>Candidatus Colwelliibacteriota</taxon>
    </lineage>
</organism>
<keyword evidence="1" id="KW-0732">Signal</keyword>
<gene>
    <name evidence="2" type="ORF">A2Y84_01335</name>
</gene>
<evidence type="ECO:0000313" key="2">
    <source>
        <dbReference type="EMBL" id="OGY57154.1"/>
    </source>
</evidence>
<protein>
    <recommendedName>
        <fullName evidence="4">Dockerin domain-containing protein</fullName>
    </recommendedName>
</protein>
<evidence type="ECO:0000256" key="1">
    <source>
        <dbReference type="SAM" id="SignalP"/>
    </source>
</evidence>
<dbReference type="AlphaFoldDB" id="A0A1G1YXZ6"/>
<feature type="chain" id="PRO_5009581672" description="Dockerin domain-containing protein" evidence="1">
    <location>
        <begin position="26"/>
        <end position="299"/>
    </location>
</feature>
<dbReference type="GO" id="GO:0000272">
    <property type="term" value="P:polysaccharide catabolic process"/>
    <property type="evidence" value="ECO:0007669"/>
    <property type="project" value="InterPro"/>
</dbReference>
<name>A0A1G1YXZ6_9BACT</name>
<accession>A0A1G1YXZ6</accession>
<dbReference type="SUPFAM" id="SSF63446">
    <property type="entry name" value="Type I dockerin domain"/>
    <property type="match status" value="1"/>
</dbReference>
<comment type="caution">
    <text evidence="2">The sequence shown here is derived from an EMBL/GenBank/DDBJ whole genome shotgun (WGS) entry which is preliminary data.</text>
</comment>
<dbReference type="Proteomes" id="UP000177062">
    <property type="component" value="Unassembled WGS sequence"/>
</dbReference>
<dbReference type="InterPro" id="IPR036439">
    <property type="entry name" value="Dockerin_dom_sf"/>
</dbReference>
<sequence>MSKELNKVILLALLLLCLLPLPAGAQENEDIGVSVTIPSGEEDGGGGGGGGITYTNLTVEGYAYPKAMVTALRNGAAFASVRADEDGTFIINVLVHSGSATIGVWARDSLGLISQPSEIAVYLPGGSSLEVSDVFLSPTIKADKSVVFPGSPVKILGSAYPGSVVKAFTNLPHLNLIEIATANLSGHWEYSINTIGLAHNIYLIKVSSHSYLLNLTSPLSRGVRLNVGPTLSIPFEGITCSGVDFNFDGRVDVIDFSIMLFYWEANPLEVDPPNICVDQDGNSLVNIYDFSRLMYGWKE</sequence>
<proteinExistence type="predicted"/>
<evidence type="ECO:0000313" key="3">
    <source>
        <dbReference type="Proteomes" id="UP000177062"/>
    </source>
</evidence>
<feature type="signal peptide" evidence="1">
    <location>
        <begin position="1"/>
        <end position="25"/>
    </location>
</feature>
<reference evidence="2 3" key="1">
    <citation type="journal article" date="2016" name="Nat. Commun.">
        <title>Thousands of microbial genomes shed light on interconnected biogeochemical processes in an aquifer system.</title>
        <authorList>
            <person name="Anantharaman K."/>
            <person name="Brown C.T."/>
            <person name="Hug L.A."/>
            <person name="Sharon I."/>
            <person name="Castelle C.J."/>
            <person name="Probst A.J."/>
            <person name="Thomas B.C."/>
            <person name="Singh A."/>
            <person name="Wilkins M.J."/>
            <person name="Karaoz U."/>
            <person name="Brodie E.L."/>
            <person name="Williams K.H."/>
            <person name="Hubbard S.S."/>
            <person name="Banfield J.F."/>
        </authorList>
    </citation>
    <scope>NUCLEOTIDE SEQUENCE [LARGE SCALE GENOMIC DNA]</scope>
</reference>